<organism evidence="4 7">
    <name type="scientific">Gluconacetobacter dulcium</name>
    <dbReference type="NCBI Taxonomy" id="2729096"/>
    <lineage>
        <taxon>Bacteria</taxon>
        <taxon>Pseudomonadati</taxon>
        <taxon>Pseudomonadota</taxon>
        <taxon>Alphaproteobacteria</taxon>
        <taxon>Acetobacterales</taxon>
        <taxon>Acetobacteraceae</taxon>
        <taxon>Gluconacetobacter</taxon>
    </lineage>
</organism>
<evidence type="ECO:0000256" key="2">
    <source>
        <dbReference type="ARBA" id="ARBA00022827"/>
    </source>
</evidence>
<keyword evidence="6" id="KW-1185">Reference proteome</keyword>
<sequence length="408" mass="43201">MTMIVLRPSNDAEAQDMIGWAMAENHPLEIVAGGSKRALGRPPRTDHQLDVSRLSGIVDYEPAELVMTARAATPMADIQRQLADQQQMLAFEPPDWRKLLASNAEPTLGGVLACNLSGPRRLRAGAARDFFLGFAAINGRGDAWKAGGKVVKNVTGYDMCKLQAGAFGTLSLLTEVTLKVMPKPETSCTLLLHGLADDIAIPTMLRALNTPHEVSGAAHLPSPAARRSSVDAVANGLGGATALRLEGPPPSVIYRAAELEKLLGHGDRLDAAASERLWTEIASVESLVAGRERYLWRLCPTPARAGAVVQAIRARLASADALFDWGGGLVWLNLDAEDAGPDGGAAIIRAAMGQIGGHAMLVVAPEALRATTPVFEPASATIDALQCRIKQGFDPGGILNPGRMWEGR</sequence>
<protein>
    <submittedName>
        <fullName evidence="4">Glycolate oxidase subunit GlcE</fullName>
        <ecNumber evidence="4">1.1.99.14</ecNumber>
    </submittedName>
</protein>
<dbReference type="Pfam" id="PF01565">
    <property type="entry name" value="FAD_binding_4"/>
    <property type="match status" value="1"/>
</dbReference>
<evidence type="ECO:0000313" key="7">
    <source>
        <dbReference type="Proteomes" id="UP000561077"/>
    </source>
</evidence>
<evidence type="ECO:0000313" key="5">
    <source>
        <dbReference type="EMBL" id="MBB2195544.1"/>
    </source>
</evidence>
<dbReference type="InterPro" id="IPR006094">
    <property type="entry name" value="Oxid_FAD_bind_N"/>
</dbReference>
<dbReference type="SUPFAM" id="SSF55103">
    <property type="entry name" value="FAD-linked oxidases, C-terminal domain"/>
    <property type="match status" value="1"/>
</dbReference>
<dbReference type="Gene3D" id="3.30.465.10">
    <property type="match status" value="1"/>
</dbReference>
<keyword evidence="4" id="KW-0560">Oxidoreductase</keyword>
<gene>
    <name evidence="4" type="primary">glcE</name>
    <name evidence="5" type="ORF">HLH25_18290</name>
    <name evidence="4" type="ORF">HLH26_18105</name>
</gene>
<keyword evidence="2" id="KW-0274">FAD</keyword>
<evidence type="ECO:0000256" key="1">
    <source>
        <dbReference type="ARBA" id="ARBA00022630"/>
    </source>
</evidence>
<dbReference type="SUPFAM" id="SSF56176">
    <property type="entry name" value="FAD-binding/transporter-associated domain-like"/>
    <property type="match status" value="1"/>
</dbReference>
<name>A0A7W4NUB0_9PROT</name>
<evidence type="ECO:0000259" key="3">
    <source>
        <dbReference type="PROSITE" id="PS51387"/>
    </source>
</evidence>
<dbReference type="EMBL" id="JABEQN010000031">
    <property type="protein sequence ID" value="MBB2195544.1"/>
    <property type="molecule type" value="Genomic_DNA"/>
</dbReference>
<dbReference type="Proteomes" id="UP000540490">
    <property type="component" value="Unassembled WGS sequence"/>
</dbReference>
<dbReference type="PANTHER" id="PTHR11748:SF103">
    <property type="entry name" value="GLYCOLATE OXIDASE SUBUNIT GLCE"/>
    <property type="match status" value="1"/>
</dbReference>
<dbReference type="InterPro" id="IPR016169">
    <property type="entry name" value="FAD-bd_PCMH_sub2"/>
</dbReference>
<dbReference type="InterPro" id="IPR016164">
    <property type="entry name" value="FAD-linked_Oxase-like_C"/>
</dbReference>
<dbReference type="InterPro" id="IPR036318">
    <property type="entry name" value="FAD-bd_PCMH-like_sf"/>
</dbReference>
<keyword evidence="1" id="KW-0285">Flavoprotein</keyword>
<dbReference type="NCBIfam" id="NF008439">
    <property type="entry name" value="PRK11282.1"/>
    <property type="match status" value="1"/>
</dbReference>
<dbReference type="EMBL" id="JABEQO010000031">
    <property type="protein sequence ID" value="MBB2166407.1"/>
    <property type="molecule type" value="Genomic_DNA"/>
</dbReference>
<dbReference type="PANTHER" id="PTHR11748">
    <property type="entry name" value="D-LACTATE DEHYDROGENASE"/>
    <property type="match status" value="1"/>
</dbReference>
<comment type="caution">
    <text evidence="4">The sequence shown here is derived from an EMBL/GenBank/DDBJ whole genome shotgun (WGS) entry which is preliminary data.</text>
</comment>
<dbReference type="EC" id="1.1.99.14" evidence="4"/>
<proteinExistence type="predicted"/>
<accession>A0A7W4NUB0</accession>
<dbReference type="InterPro" id="IPR016166">
    <property type="entry name" value="FAD-bd_PCMH"/>
</dbReference>
<evidence type="ECO:0000313" key="6">
    <source>
        <dbReference type="Proteomes" id="UP000540490"/>
    </source>
</evidence>
<evidence type="ECO:0000313" key="4">
    <source>
        <dbReference type="EMBL" id="MBB2166407.1"/>
    </source>
</evidence>
<dbReference type="GO" id="GO:0019154">
    <property type="term" value="F:glycolate dehydrogenase activity"/>
    <property type="evidence" value="ECO:0007669"/>
    <property type="project" value="UniProtKB-EC"/>
</dbReference>
<dbReference type="Proteomes" id="UP000561077">
    <property type="component" value="Unassembled WGS sequence"/>
</dbReference>
<dbReference type="GO" id="GO:0071949">
    <property type="term" value="F:FAD binding"/>
    <property type="evidence" value="ECO:0007669"/>
    <property type="project" value="InterPro"/>
</dbReference>
<dbReference type="AlphaFoldDB" id="A0A7W4NUB0"/>
<reference evidence="6 7" key="1">
    <citation type="submission" date="2020-04" db="EMBL/GenBank/DDBJ databases">
        <title>Description of novel Gluconacetobacter.</title>
        <authorList>
            <person name="Sombolestani A."/>
        </authorList>
    </citation>
    <scope>NUCLEOTIDE SEQUENCE [LARGE SCALE GENOMIC DNA]</scope>
    <source>
        <strain evidence="5 6">LMG 1728</strain>
        <strain evidence="4 7">LMG 1731</strain>
    </source>
</reference>
<dbReference type="PROSITE" id="PS51387">
    <property type="entry name" value="FAD_PCMH"/>
    <property type="match status" value="1"/>
</dbReference>
<feature type="domain" description="FAD-binding PCMH-type" evidence="3">
    <location>
        <begin position="1"/>
        <end position="183"/>
    </location>
</feature>